<feature type="compositionally biased region" description="Polar residues" evidence="1">
    <location>
        <begin position="122"/>
        <end position="133"/>
    </location>
</feature>
<dbReference type="EMBL" id="JASCZI010212005">
    <property type="protein sequence ID" value="MED6197924.1"/>
    <property type="molecule type" value="Genomic_DNA"/>
</dbReference>
<evidence type="ECO:0000313" key="3">
    <source>
        <dbReference type="Proteomes" id="UP001341840"/>
    </source>
</evidence>
<proteinExistence type="predicted"/>
<keyword evidence="3" id="KW-1185">Reference proteome</keyword>
<feature type="region of interest" description="Disordered" evidence="1">
    <location>
        <begin position="119"/>
        <end position="183"/>
    </location>
</feature>
<evidence type="ECO:0000256" key="1">
    <source>
        <dbReference type="SAM" id="MobiDB-lite"/>
    </source>
</evidence>
<comment type="caution">
    <text evidence="2">The sequence shown here is derived from an EMBL/GenBank/DDBJ whole genome shotgun (WGS) entry which is preliminary data.</text>
</comment>
<organism evidence="2 3">
    <name type="scientific">Stylosanthes scabra</name>
    <dbReference type="NCBI Taxonomy" id="79078"/>
    <lineage>
        <taxon>Eukaryota</taxon>
        <taxon>Viridiplantae</taxon>
        <taxon>Streptophyta</taxon>
        <taxon>Embryophyta</taxon>
        <taxon>Tracheophyta</taxon>
        <taxon>Spermatophyta</taxon>
        <taxon>Magnoliopsida</taxon>
        <taxon>eudicotyledons</taxon>
        <taxon>Gunneridae</taxon>
        <taxon>Pentapetalae</taxon>
        <taxon>rosids</taxon>
        <taxon>fabids</taxon>
        <taxon>Fabales</taxon>
        <taxon>Fabaceae</taxon>
        <taxon>Papilionoideae</taxon>
        <taxon>50 kb inversion clade</taxon>
        <taxon>dalbergioids sensu lato</taxon>
        <taxon>Dalbergieae</taxon>
        <taxon>Pterocarpus clade</taxon>
        <taxon>Stylosanthes</taxon>
    </lineage>
</organism>
<accession>A0ABU6XKL8</accession>
<sequence>MDTFAIPFANLSRREYLSTCHTFSSLVSLIIYKVQYVNLIFFSSYVFLKARYGGATVFAQVKVVDITDDIVDFPLDPTPTPVATPNPTPIATPSDNAPELESVFENQITGSTQVKLHDGVENASQSQPSSNENQRNRRASYKRLAPTGQAIVQGGKGEAPKIFVPRVNPHPSSGEESDDSDSD</sequence>
<reference evidence="2 3" key="1">
    <citation type="journal article" date="2023" name="Plants (Basel)">
        <title>Bridging the Gap: Combining Genomics and Transcriptomics Approaches to Understand Stylosanthes scabra, an Orphan Legume from the Brazilian Caatinga.</title>
        <authorList>
            <person name="Ferreira-Neto J.R.C."/>
            <person name="da Silva M.D."/>
            <person name="Binneck E."/>
            <person name="de Melo N.F."/>
            <person name="da Silva R.H."/>
            <person name="de Melo A.L.T.M."/>
            <person name="Pandolfi V."/>
            <person name="Bustamante F.O."/>
            <person name="Brasileiro-Vidal A.C."/>
            <person name="Benko-Iseppon A.M."/>
        </authorList>
    </citation>
    <scope>NUCLEOTIDE SEQUENCE [LARGE SCALE GENOMIC DNA]</scope>
    <source>
        <tissue evidence="2">Leaves</tissue>
    </source>
</reference>
<dbReference type="Proteomes" id="UP001341840">
    <property type="component" value="Unassembled WGS sequence"/>
</dbReference>
<evidence type="ECO:0000313" key="2">
    <source>
        <dbReference type="EMBL" id="MED6197924.1"/>
    </source>
</evidence>
<gene>
    <name evidence="2" type="ORF">PIB30_061419</name>
</gene>
<protein>
    <submittedName>
        <fullName evidence="2">Uncharacterized protein</fullName>
    </submittedName>
</protein>
<name>A0ABU6XKL8_9FABA</name>